<keyword evidence="4" id="KW-1185">Reference proteome</keyword>
<sequence length="410" mass="46005">MDTNSRIVKPEKQKLDGGEEIEGGSKSFGYLPEELIKYILSLLPTEDLIKTSVLCKKWEYLWTSFSKFSFVQGSSDDNRSSFLKAVDRALILRDADIEQFSLSFTVKKGDASRVSSWTSGLVWRNVEKLSLALDGARSTFSLAPCLFTCATLRDLELYIPSKLKVPATVCFPCLRRLSLNSVLQLFGRCCQIMVNGVGLKYFQYKGGFLNDYYFYNSSVDKAEILIPTSRLRHVSYRLYKLLREFSSMKIFTTSSSSFKVVQTNASELLAQMPLFSNLATLIFEEKEVNIGCKGLLRMFQNCPSLQTLVCSEGITLSSDDAEDDGVLEPLPPCFLKSLKKIEVHAFLGNQEELDALKVLLKNAMVLEKLIITCSDSFQGRPEKLRDVNNQLADLPRGSSKCCEVICSLSP</sequence>
<feature type="domain" description="F-box" evidence="2">
    <location>
        <begin position="25"/>
        <end position="71"/>
    </location>
</feature>
<evidence type="ECO:0000313" key="3">
    <source>
        <dbReference type="EMBL" id="PRQ34514.1"/>
    </source>
</evidence>
<proteinExistence type="predicted"/>
<dbReference type="Proteomes" id="UP000238479">
    <property type="component" value="Chromosome 5"/>
</dbReference>
<dbReference type="AlphaFoldDB" id="A0A2P6QK05"/>
<dbReference type="Pfam" id="PF08387">
    <property type="entry name" value="FBD"/>
    <property type="match status" value="1"/>
</dbReference>
<dbReference type="Gramene" id="PRQ34514">
    <property type="protein sequence ID" value="PRQ34514"/>
    <property type="gene ID" value="RchiOBHm_Chr5g0069771"/>
</dbReference>
<dbReference type="Gene3D" id="1.20.1280.50">
    <property type="match status" value="1"/>
</dbReference>
<dbReference type="SMART" id="SM00256">
    <property type="entry name" value="FBOX"/>
    <property type="match status" value="1"/>
</dbReference>
<dbReference type="PROSITE" id="PS50181">
    <property type="entry name" value="FBOX"/>
    <property type="match status" value="1"/>
</dbReference>
<feature type="compositionally biased region" description="Basic and acidic residues" evidence="1">
    <location>
        <begin position="8"/>
        <end position="17"/>
    </location>
</feature>
<accession>A0A2P6QK05</accession>
<name>A0A2P6QK05_ROSCH</name>
<gene>
    <name evidence="3" type="ORF">RchiOBHm_Chr5g0069771</name>
</gene>
<evidence type="ECO:0000256" key="1">
    <source>
        <dbReference type="SAM" id="MobiDB-lite"/>
    </source>
</evidence>
<evidence type="ECO:0000259" key="2">
    <source>
        <dbReference type="PROSITE" id="PS50181"/>
    </source>
</evidence>
<dbReference type="InterPro" id="IPR053781">
    <property type="entry name" value="F-box_AtFBL13-like"/>
</dbReference>
<dbReference type="InterPro" id="IPR036047">
    <property type="entry name" value="F-box-like_dom_sf"/>
</dbReference>
<dbReference type="InterPro" id="IPR001810">
    <property type="entry name" value="F-box_dom"/>
</dbReference>
<reference evidence="3 4" key="1">
    <citation type="journal article" date="2018" name="Nat. Genet.">
        <title>The Rosa genome provides new insights in the design of modern roses.</title>
        <authorList>
            <person name="Bendahmane M."/>
        </authorList>
    </citation>
    <scope>NUCLEOTIDE SEQUENCE [LARGE SCALE GENOMIC DNA]</scope>
    <source>
        <strain evidence="4">cv. Old Blush</strain>
    </source>
</reference>
<dbReference type="EMBL" id="PDCK01000043">
    <property type="protein sequence ID" value="PRQ34514.1"/>
    <property type="molecule type" value="Genomic_DNA"/>
</dbReference>
<dbReference type="OMA" id="PRDENEM"/>
<dbReference type="STRING" id="74649.A0A2P6QK05"/>
<dbReference type="PANTHER" id="PTHR31900">
    <property type="entry name" value="F-BOX/RNI SUPERFAMILY PROTEIN-RELATED"/>
    <property type="match status" value="1"/>
</dbReference>
<dbReference type="CDD" id="cd22160">
    <property type="entry name" value="F-box_AtFBL13-like"/>
    <property type="match status" value="1"/>
</dbReference>
<dbReference type="InterPro" id="IPR006566">
    <property type="entry name" value="FBD"/>
</dbReference>
<feature type="region of interest" description="Disordered" evidence="1">
    <location>
        <begin position="1"/>
        <end position="20"/>
    </location>
</feature>
<dbReference type="Pfam" id="PF00646">
    <property type="entry name" value="F-box"/>
    <property type="match status" value="1"/>
</dbReference>
<dbReference type="PANTHER" id="PTHR31900:SF30">
    <property type="entry name" value="SUPERFAMILY PROTEIN, PUTATIVE-RELATED"/>
    <property type="match status" value="1"/>
</dbReference>
<evidence type="ECO:0000313" key="4">
    <source>
        <dbReference type="Proteomes" id="UP000238479"/>
    </source>
</evidence>
<dbReference type="SMART" id="SM00579">
    <property type="entry name" value="FBD"/>
    <property type="match status" value="1"/>
</dbReference>
<dbReference type="SUPFAM" id="SSF81383">
    <property type="entry name" value="F-box domain"/>
    <property type="match status" value="1"/>
</dbReference>
<dbReference type="InterPro" id="IPR050232">
    <property type="entry name" value="FBL13/AtMIF1-like"/>
</dbReference>
<comment type="caution">
    <text evidence="3">The sequence shown here is derived from an EMBL/GenBank/DDBJ whole genome shotgun (WGS) entry which is preliminary data.</text>
</comment>
<organism evidence="3 4">
    <name type="scientific">Rosa chinensis</name>
    <name type="common">China rose</name>
    <dbReference type="NCBI Taxonomy" id="74649"/>
    <lineage>
        <taxon>Eukaryota</taxon>
        <taxon>Viridiplantae</taxon>
        <taxon>Streptophyta</taxon>
        <taxon>Embryophyta</taxon>
        <taxon>Tracheophyta</taxon>
        <taxon>Spermatophyta</taxon>
        <taxon>Magnoliopsida</taxon>
        <taxon>eudicotyledons</taxon>
        <taxon>Gunneridae</taxon>
        <taxon>Pentapetalae</taxon>
        <taxon>rosids</taxon>
        <taxon>fabids</taxon>
        <taxon>Rosales</taxon>
        <taxon>Rosaceae</taxon>
        <taxon>Rosoideae</taxon>
        <taxon>Rosoideae incertae sedis</taxon>
        <taxon>Rosa</taxon>
    </lineage>
</organism>
<protein>
    <submittedName>
        <fullName evidence="3">Putative F-box domain, FBD domain, leucine-rich repeat domain, L domain-containing protein</fullName>
    </submittedName>
</protein>